<comment type="caution">
    <text evidence="3">The sequence shown here is derived from an EMBL/GenBank/DDBJ whole genome shotgun (WGS) entry which is preliminary data.</text>
</comment>
<feature type="region of interest" description="Disordered" evidence="1">
    <location>
        <begin position="197"/>
        <end position="218"/>
    </location>
</feature>
<keyword evidence="4" id="KW-1185">Reference proteome</keyword>
<evidence type="ECO:0000256" key="1">
    <source>
        <dbReference type="SAM" id="MobiDB-lite"/>
    </source>
</evidence>
<sequence>MSWNNKLVVLLPLLLMVILFAGGWFYIQQADTITNEDLSNHVQLEVEKTETSPYVVEAEWSWSETPEDGLAGDDYIGVSLKDEEGEPLSGEVLEQAELTLDHAGETVYETEGEVLDTGIIFSFPNATEENEVYGSSGKMTVTTEEETTETVISYLHTWAEHEGLDKQDPRFFDPAFLGNDNIEDAYWVIDRFVEPGDDLSGQDAVDEGQGQTPIEGGS</sequence>
<feature type="transmembrane region" description="Helical" evidence="2">
    <location>
        <begin position="7"/>
        <end position="27"/>
    </location>
</feature>
<dbReference type="RefSeq" id="WP_106589790.1">
    <property type="nucleotide sequence ID" value="NZ_PYAV01000016.1"/>
</dbReference>
<keyword evidence="2" id="KW-0472">Membrane</keyword>
<accession>A0A2P8H7Z0</accession>
<protein>
    <submittedName>
        <fullName evidence="3">Uncharacterized protein</fullName>
    </submittedName>
</protein>
<organism evidence="3 4">
    <name type="scientific">Salsuginibacillus halophilus</name>
    <dbReference type="NCBI Taxonomy" id="517424"/>
    <lineage>
        <taxon>Bacteria</taxon>
        <taxon>Bacillati</taxon>
        <taxon>Bacillota</taxon>
        <taxon>Bacilli</taxon>
        <taxon>Bacillales</taxon>
        <taxon>Bacillaceae</taxon>
        <taxon>Salsuginibacillus</taxon>
    </lineage>
</organism>
<evidence type="ECO:0000256" key="2">
    <source>
        <dbReference type="SAM" id="Phobius"/>
    </source>
</evidence>
<dbReference type="OrthoDB" id="2940341at2"/>
<dbReference type="AlphaFoldDB" id="A0A2P8H7Z0"/>
<evidence type="ECO:0000313" key="4">
    <source>
        <dbReference type="Proteomes" id="UP000242310"/>
    </source>
</evidence>
<gene>
    <name evidence="3" type="ORF">B0H94_11640</name>
</gene>
<proteinExistence type="predicted"/>
<evidence type="ECO:0000313" key="3">
    <source>
        <dbReference type="EMBL" id="PSL42336.1"/>
    </source>
</evidence>
<keyword evidence="2" id="KW-0812">Transmembrane</keyword>
<dbReference type="EMBL" id="PYAV01000016">
    <property type="protein sequence ID" value="PSL42336.1"/>
    <property type="molecule type" value="Genomic_DNA"/>
</dbReference>
<keyword evidence="2" id="KW-1133">Transmembrane helix</keyword>
<name>A0A2P8H7Z0_9BACI</name>
<dbReference type="Proteomes" id="UP000242310">
    <property type="component" value="Unassembled WGS sequence"/>
</dbReference>
<reference evidence="3 4" key="1">
    <citation type="submission" date="2018-03" db="EMBL/GenBank/DDBJ databases">
        <title>Genomic Encyclopedia of Type Strains, Phase III (KMG-III): the genomes of soil and plant-associated and newly described type strains.</title>
        <authorList>
            <person name="Whitman W."/>
        </authorList>
    </citation>
    <scope>NUCLEOTIDE SEQUENCE [LARGE SCALE GENOMIC DNA]</scope>
    <source>
        <strain evidence="3 4">CGMCC 1.07653</strain>
    </source>
</reference>